<feature type="region of interest" description="Disordered" evidence="1">
    <location>
        <begin position="1"/>
        <end position="52"/>
    </location>
</feature>
<feature type="compositionally biased region" description="Basic residues" evidence="1">
    <location>
        <begin position="8"/>
        <end position="17"/>
    </location>
</feature>
<feature type="compositionally biased region" description="Polar residues" evidence="1">
    <location>
        <begin position="18"/>
        <end position="30"/>
    </location>
</feature>
<reference evidence="2" key="1">
    <citation type="journal article" date="2014" name="Front. Microbiol.">
        <title>High frequency of phylogenetically diverse reductive dehalogenase-homologous genes in deep subseafloor sedimentary metagenomes.</title>
        <authorList>
            <person name="Kawai M."/>
            <person name="Futagami T."/>
            <person name="Toyoda A."/>
            <person name="Takaki Y."/>
            <person name="Nishi S."/>
            <person name="Hori S."/>
            <person name="Arai W."/>
            <person name="Tsubouchi T."/>
            <person name="Morono Y."/>
            <person name="Uchiyama I."/>
            <person name="Ito T."/>
            <person name="Fujiyama A."/>
            <person name="Inagaki F."/>
            <person name="Takami H."/>
        </authorList>
    </citation>
    <scope>NUCLEOTIDE SEQUENCE</scope>
    <source>
        <strain evidence="2">Expedition CK06-06</strain>
    </source>
</reference>
<dbReference type="EMBL" id="BART01036052">
    <property type="protein sequence ID" value="GAH07123.1"/>
    <property type="molecule type" value="Genomic_DNA"/>
</dbReference>
<proteinExistence type="predicted"/>
<dbReference type="AlphaFoldDB" id="X1EEM3"/>
<accession>X1EEM3</accession>
<organism evidence="2">
    <name type="scientific">marine sediment metagenome</name>
    <dbReference type="NCBI Taxonomy" id="412755"/>
    <lineage>
        <taxon>unclassified sequences</taxon>
        <taxon>metagenomes</taxon>
        <taxon>ecological metagenomes</taxon>
    </lineage>
</organism>
<feature type="non-terminal residue" evidence="2">
    <location>
        <position position="52"/>
    </location>
</feature>
<name>X1EEM3_9ZZZZ</name>
<comment type="caution">
    <text evidence="2">The sequence shown here is derived from an EMBL/GenBank/DDBJ whole genome shotgun (WGS) entry which is preliminary data.</text>
</comment>
<gene>
    <name evidence="2" type="ORF">S01H4_60960</name>
</gene>
<protein>
    <submittedName>
        <fullName evidence="2">Uncharacterized protein</fullName>
    </submittedName>
</protein>
<evidence type="ECO:0000313" key="2">
    <source>
        <dbReference type="EMBL" id="GAH07123.1"/>
    </source>
</evidence>
<evidence type="ECO:0000256" key="1">
    <source>
        <dbReference type="SAM" id="MobiDB-lite"/>
    </source>
</evidence>
<sequence length="52" mass="5647">MKEFMAKDKKKKKKKGTSKGNYDTFSQLMGTTKEKGSKAKKVAGLPPGVNIG</sequence>